<dbReference type="RefSeq" id="XP_030373095.1">
    <property type="nucleotide sequence ID" value="XM_030517235.1"/>
</dbReference>
<dbReference type="PANTHER" id="PTHR34561">
    <property type="entry name" value="NADH DEHYDROGENASE [UBIQUINONE] 1 ALPHA SUBCOMPLEX ASSEMBLY FACTOR 8"/>
    <property type="match status" value="1"/>
</dbReference>
<protein>
    <submittedName>
        <fullName evidence="2">Uncharacterized protein LOC115623053</fullName>
    </submittedName>
</protein>
<organism evidence="1 2">
    <name type="scientific">Drosophila lebanonensis</name>
    <name type="common">Fruit fly</name>
    <name type="synonym">Scaptodrosophila lebanonensis</name>
    <dbReference type="NCBI Taxonomy" id="7225"/>
    <lineage>
        <taxon>Eukaryota</taxon>
        <taxon>Metazoa</taxon>
        <taxon>Ecdysozoa</taxon>
        <taxon>Arthropoda</taxon>
        <taxon>Hexapoda</taxon>
        <taxon>Insecta</taxon>
        <taxon>Pterygota</taxon>
        <taxon>Neoptera</taxon>
        <taxon>Endopterygota</taxon>
        <taxon>Diptera</taxon>
        <taxon>Brachycera</taxon>
        <taxon>Muscomorpha</taxon>
        <taxon>Ephydroidea</taxon>
        <taxon>Drosophilidae</taxon>
        <taxon>Scaptodrosophila</taxon>
    </lineage>
</organism>
<dbReference type="PANTHER" id="PTHR34561:SF1">
    <property type="entry name" value="NADH DEHYDROGENASE [UBIQUINONE] 1 ALPHA SUBCOMPLEX ASSEMBLY FACTOR 8"/>
    <property type="match status" value="1"/>
</dbReference>
<dbReference type="InterPro" id="IPR034595">
    <property type="entry name" value="NDUFAF8"/>
</dbReference>
<sequence length="65" mass="7443">MESVRKANQRLRNYPILLTKCADKAAAYASCVSRDLNIQHHICDTEFKEFMGCIRKAAVELKTKL</sequence>
<dbReference type="OrthoDB" id="3821113at2759"/>
<name>A0A6J2TCI1_DROLE</name>
<dbReference type="Proteomes" id="UP000504634">
    <property type="component" value="Unplaced"/>
</dbReference>
<accession>A0A6J2TCI1</accession>
<dbReference type="GO" id="GO:0005739">
    <property type="term" value="C:mitochondrion"/>
    <property type="evidence" value="ECO:0007669"/>
    <property type="project" value="InterPro"/>
</dbReference>
<proteinExistence type="predicted"/>
<evidence type="ECO:0000313" key="2">
    <source>
        <dbReference type="RefSeq" id="XP_030373095.1"/>
    </source>
</evidence>
<dbReference type="GeneID" id="115623053"/>
<dbReference type="AlphaFoldDB" id="A0A6J2TCI1"/>
<reference evidence="2" key="1">
    <citation type="submission" date="2025-08" db="UniProtKB">
        <authorList>
            <consortium name="RefSeq"/>
        </authorList>
    </citation>
    <scope>IDENTIFICATION</scope>
    <source>
        <strain evidence="2">11010-0011.00</strain>
        <tissue evidence="2">Whole body</tissue>
    </source>
</reference>
<evidence type="ECO:0000313" key="1">
    <source>
        <dbReference type="Proteomes" id="UP000504634"/>
    </source>
</evidence>
<dbReference type="GO" id="GO:0032981">
    <property type="term" value="P:mitochondrial respiratory chain complex I assembly"/>
    <property type="evidence" value="ECO:0007669"/>
    <property type="project" value="InterPro"/>
</dbReference>
<gene>
    <name evidence="2" type="primary">LOC115623053</name>
</gene>
<keyword evidence="1" id="KW-1185">Reference proteome</keyword>